<gene>
    <name evidence="1" type="ORF">CC86DRAFT_9846</name>
</gene>
<protein>
    <submittedName>
        <fullName evidence="1">Uncharacterized protein</fullName>
    </submittedName>
</protein>
<evidence type="ECO:0000313" key="1">
    <source>
        <dbReference type="EMBL" id="KAF2833457.1"/>
    </source>
</evidence>
<reference evidence="1" key="1">
    <citation type="journal article" date="2020" name="Stud. Mycol.">
        <title>101 Dothideomycetes genomes: a test case for predicting lifestyles and emergence of pathogens.</title>
        <authorList>
            <person name="Haridas S."/>
            <person name="Albert R."/>
            <person name="Binder M."/>
            <person name="Bloem J."/>
            <person name="Labutti K."/>
            <person name="Salamov A."/>
            <person name="Andreopoulos B."/>
            <person name="Baker S."/>
            <person name="Barry K."/>
            <person name="Bills G."/>
            <person name="Bluhm B."/>
            <person name="Cannon C."/>
            <person name="Castanera R."/>
            <person name="Culley D."/>
            <person name="Daum C."/>
            <person name="Ezra D."/>
            <person name="Gonzalez J."/>
            <person name="Henrissat B."/>
            <person name="Kuo A."/>
            <person name="Liang C."/>
            <person name="Lipzen A."/>
            <person name="Lutzoni F."/>
            <person name="Magnuson J."/>
            <person name="Mondo S."/>
            <person name="Nolan M."/>
            <person name="Ohm R."/>
            <person name="Pangilinan J."/>
            <person name="Park H.-J."/>
            <person name="Ramirez L."/>
            <person name="Alfaro M."/>
            <person name="Sun H."/>
            <person name="Tritt A."/>
            <person name="Yoshinaga Y."/>
            <person name="Zwiers L.-H."/>
            <person name="Turgeon B."/>
            <person name="Goodwin S."/>
            <person name="Spatafora J."/>
            <person name="Crous P."/>
            <person name="Grigoriev I."/>
        </authorList>
    </citation>
    <scope>NUCLEOTIDE SEQUENCE</scope>
    <source>
        <strain evidence="1">CBS 113818</strain>
    </source>
</reference>
<organism evidence="1 2">
    <name type="scientific">Ophiobolus disseminans</name>
    <dbReference type="NCBI Taxonomy" id="1469910"/>
    <lineage>
        <taxon>Eukaryota</taxon>
        <taxon>Fungi</taxon>
        <taxon>Dikarya</taxon>
        <taxon>Ascomycota</taxon>
        <taxon>Pezizomycotina</taxon>
        <taxon>Dothideomycetes</taxon>
        <taxon>Pleosporomycetidae</taxon>
        <taxon>Pleosporales</taxon>
        <taxon>Pleosporineae</taxon>
        <taxon>Phaeosphaeriaceae</taxon>
        <taxon>Ophiobolus</taxon>
    </lineage>
</organism>
<dbReference type="AlphaFoldDB" id="A0A6A7AL44"/>
<accession>A0A6A7AL44</accession>
<proteinExistence type="predicted"/>
<name>A0A6A7AL44_9PLEO</name>
<dbReference type="Proteomes" id="UP000799424">
    <property type="component" value="Unassembled WGS sequence"/>
</dbReference>
<evidence type="ECO:0000313" key="2">
    <source>
        <dbReference type="Proteomes" id="UP000799424"/>
    </source>
</evidence>
<sequence length="186" mass="20828">MGSNARLKDERRCCLCLDGNVKSEPQDTMKKGFNAFEEQTTRLRKRQKRTQALDRDTSSISSPIADRDVFHHRINASHATAAIFPRLCSTLSNPTAHRPPLCTRISLCTIVWSAQLLRIFAASRYPDFSAPCVRPGHLLRSICTGDGSQLNKWWHLHKCKWTPCPMMLHVKCAIGAGCRVSALLAA</sequence>
<keyword evidence="2" id="KW-1185">Reference proteome</keyword>
<dbReference type="EMBL" id="MU006216">
    <property type="protein sequence ID" value="KAF2833457.1"/>
    <property type="molecule type" value="Genomic_DNA"/>
</dbReference>